<organism evidence="1 2">
    <name type="scientific">Arthrobacter terricola</name>
    <dbReference type="NCBI Taxonomy" id="2547396"/>
    <lineage>
        <taxon>Bacteria</taxon>
        <taxon>Bacillati</taxon>
        <taxon>Actinomycetota</taxon>
        <taxon>Actinomycetes</taxon>
        <taxon>Micrococcales</taxon>
        <taxon>Micrococcaceae</taxon>
        <taxon>Arthrobacter</taxon>
    </lineage>
</organism>
<name>A0A4R5K8Y5_9MICC</name>
<keyword evidence="2" id="KW-1185">Reference proteome</keyword>
<evidence type="ECO:0000313" key="1">
    <source>
        <dbReference type="EMBL" id="TDF88122.1"/>
    </source>
</evidence>
<evidence type="ECO:0000313" key="2">
    <source>
        <dbReference type="Proteomes" id="UP000295511"/>
    </source>
</evidence>
<dbReference type="Proteomes" id="UP000295511">
    <property type="component" value="Unassembled WGS sequence"/>
</dbReference>
<sequence>MFNGLHVLILAASILGGFIMIPRSIAHDRLLEEPEDIDYDLLDAERDTRAADDADAARKEHGF</sequence>
<gene>
    <name evidence="1" type="ORF">E1809_24185</name>
</gene>
<reference evidence="1 2" key="1">
    <citation type="submission" date="2019-03" db="EMBL/GenBank/DDBJ databases">
        <title>Whole genome sequence of Arthrobacter sp JH1-1.</title>
        <authorList>
            <person name="Trinh H.N."/>
        </authorList>
    </citation>
    <scope>NUCLEOTIDE SEQUENCE [LARGE SCALE GENOMIC DNA]</scope>
    <source>
        <strain evidence="1 2">JH1-1</strain>
    </source>
</reference>
<accession>A0A4R5K8Y5</accession>
<comment type="caution">
    <text evidence="1">The sequence shown here is derived from an EMBL/GenBank/DDBJ whole genome shotgun (WGS) entry which is preliminary data.</text>
</comment>
<protein>
    <submittedName>
        <fullName evidence="1">Uncharacterized protein</fullName>
    </submittedName>
</protein>
<dbReference type="AlphaFoldDB" id="A0A4R5K8Y5"/>
<dbReference type="EMBL" id="SMRU01000047">
    <property type="protein sequence ID" value="TDF88122.1"/>
    <property type="molecule type" value="Genomic_DNA"/>
</dbReference>
<proteinExistence type="predicted"/>
<dbReference type="RefSeq" id="WP_133206802.1">
    <property type="nucleotide sequence ID" value="NZ_SMRU01000047.1"/>
</dbReference>